<dbReference type="GO" id="GO:0016746">
    <property type="term" value="F:acyltransferase activity"/>
    <property type="evidence" value="ECO:0007669"/>
    <property type="project" value="UniProtKB-KW"/>
</dbReference>
<dbReference type="InterPro" id="IPR004960">
    <property type="entry name" value="LipA_acyltrans"/>
</dbReference>
<keyword evidence="3" id="KW-0997">Cell inner membrane</keyword>
<dbReference type="GO" id="GO:0009247">
    <property type="term" value="P:glycolipid biosynthetic process"/>
    <property type="evidence" value="ECO:0007669"/>
    <property type="project" value="UniProtKB-ARBA"/>
</dbReference>
<dbReference type="NCBIfam" id="NF005919">
    <property type="entry name" value="PRK07920.1"/>
    <property type="match status" value="1"/>
</dbReference>
<evidence type="ECO:0000256" key="6">
    <source>
        <dbReference type="ARBA" id="ARBA00023315"/>
    </source>
</evidence>
<name>A0A5J6Z7V7_9CORY</name>
<evidence type="ECO:0000313" key="8">
    <source>
        <dbReference type="Proteomes" id="UP000326711"/>
    </source>
</evidence>
<evidence type="ECO:0000313" key="7">
    <source>
        <dbReference type="EMBL" id="QFQ02451.1"/>
    </source>
</evidence>
<keyword evidence="2" id="KW-1003">Cell membrane</keyword>
<dbReference type="Pfam" id="PF03279">
    <property type="entry name" value="Lip_A_acyltrans"/>
    <property type="match status" value="1"/>
</dbReference>
<keyword evidence="8" id="KW-1185">Reference proteome</keyword>
<dbReference type="PANTHER" id="PTHR30606">
    <property type="entry name" value="LIPID A BIOSYNTHESIS LAUROYL ACYLTRANSFERASE"/>
    <property type="match status" value="1"/>
</dbReference>
<dbReference type="PANTHER" id="PTHR30606:SF10">
    <property type="entry name" value="PHOSPHATIDYLINOSITOL MANNOSIDE ACYLTRANSFERASE"/>
    <property type="match status" value="1"/>
</dbReference>
<dbReference type="Proteomes" id="UP000326711">
    <property type="component" value="Chromosome"/>
</dbReference>
<proteinExistence type="predicted"/>
<gene>
    <name evidence="7" type="ORF">CUROG_05410</name>
</gene>
<reference evidence="8" key="1">
    <citation type="submission" date="2019-10" db="EMBL/GenBank/DDBJ databases">
        <title>Complete genome sequence of Corynebacterium urogenitalis DSM 108747, isolated from the genital tract of a cow.</title>
        <authorList>
            <person name="Ruckert C."/>
            <person name="Ballas P."/>
            <person name="Wagener K."/>
            <person name="Drillich M."/>
            <person name="Kaempfer P."/>
            <person name="Busse H.-J."/>
            <person name="Ehling-Schulz M."/>
        </authorList>
    </citation>
    <scope>NUCLEOTIDE SEQUENCE [LARGE SCALE GENOMIC DNA]</scope>
    <source>
        <strain evidence="8">LMM 1652</strain>
    </source>
</reference>
<evidence type="ECO:0000256" key="4">
    <source>
        <dbReference type="ARBA" id="ARBA00022679"/>
    </source>
</evidence>
<keyword evidence="4 7" id="KW-0808">Transferase</keyword>
<dbReference type="OrthoDB" id="9803456at2"/>
<dbReference type="EMBL" id="CP045032">
    <property type="protein sequence ID" value="QFQ02451.1"/>
    <property type="molecule type" value="Genomic_DNA"/>
</dbReference>
<keyword evidence="6 7" id="KW-0012">Acyltransferase</keyword>
<sequence>MTVSEQLSAWAYRAGWALTSKLPLSVATHLFNLGADVASKKGKGPQQLRRNLARVVGEANVTDDLVRNSMRSYMRYWREAFQLPTMAGPELAERIEAGMSADIRPKLDSALAEGNGVIVVLPHSANWDMAGMWLVENYGEFTTVAERLKPESLFNAFVDYRRKLGFDVIALTGSDRPPMEALERRLRRKGVVCLLGERDMSGTGVHVDFFGERCSMPVGAAVLAKRTGSPLYVVDMFFGHENGQDTWHFRASDRIRTQGRDVQDIVQEQASWFERHIADHPEDWHMLQPLWFSDLSASRLQRMGVSSNELELVRGQRQRQNQEDEG</sequence>
<evidence type="ECO:0000256" key="2">
    <source>
        <dbReference type="ARBA" id="ARBA00022475"/>
    </source>
</evidence>
<evidence type="ECO:0000256" key="3">
    <source>
        <dbReference type="ARBA" id="ARBA00022519"/>
    </source>
</evidence>
<dbReference type="AlphaFoldDB" id="A0A5J6Z7V7"/>
<protein>
    <submittedName>
        <fullName evidence="7">Phosphatidylinositol mannoside acyltransferase</fullName>
        <ecNumber evidence="7">2.3.1.-</ecNumber>
    </submittedName>
</protein>
<dbReference type="CDD" id="cd07984">
    <property type="entry name" value="LPLAT_LABLAT-like"/>
    <property type="match status" value="1"/>
</dbReference>
<organism evidence="7 8">
    <name type="scientific">Corynebacterium urogenitale</name>
    <dbReference type="NCBI Taxonomy" id="2487892"/>
    <lineage>
        <taxon>Bacteria</taxon>
        <taxon>Bacillati</taxon>
        <taxon>Actinomycetota</taxon>
        <taxon>Actinomycetes</taxon>
        <taxon>Mycobacteriales</taxon>
        <taxon>Corynebacteriaceae</taxon>
        <taxon>Corynebacterium</taxon>
    </lineage>
</organism>
<dbReference type="KEGG" id="cuo:CUROG_05410"/>
<evidence type="ECO:0000256" key="1">
    <source>
        <dbReference type="ARBA" id="ARBA00004533"/>
    </source>
</evidence>
<evidence type="ECO:0000256" key="5">
    <source>
        <dbReference type="ARBA" id="ARBA00023136"/>
    </source>
</evidence>
<accession>A0A5J6Z7V7</accession>
<keyword evidence="5" id="KW-0472">Membrane</keyword>
<dbReference type="RefSeq" id="WP_151902809.1">
    <property type="nucleotide sequence ID" value="NZ_CP045032.1"/>
</dbReference>
<comment type="subcellular location">
    <subcellularLocation>
        <location evidence="1">Cell inner membrane</location>
    </subcellularLocation>
</comment>
<dbReference type="EC" id="2.3.1.-" evidence="7"/>
<dbReference type="GO" id="GO:0005886">
    <property type="term" value="C:plasma membrane"/>
    <property type="evidence" value="ECO:0007669"/>
    <property type="project" value="UniProtKB-SubCell"/>
</dbReference>